<reference evidence="1" key="1">
    <citation type="journal article" date="2023" name="DNA Res.">
        <title>Chromosome-level genome assembly of Phrynocephalus forsythii using third-generation DNA sequencing and Hi-C analysis.</title>
        <authorList>
            <person name="Qi Y."/>
            <person name="Zhao W."/>
            <person name="Zhao Y."/>
            <person name="Niu C."/>
            <person name="Cao S."/>
            <person name="Zhang Y."/>
        </authorList>
    </citation>
    <scope>NUCLEOTIDE SEQUENCE</scope>
    <source>
        <tissue evidence="1">Muscle</tissue>
    </source>
</reference>
<accession>A0A9Q0XIZ4</accession>
<dbReference type="AlphaFoldDB" id="A0A9Q0XIZ4"/>
<name>A0A9Q0XIZ4_9SAUR</name>
<evidence type="ECO:0000313" key="1">
    <source>
        <dbReference type="EMBL" id="KAJ7314031.1"/>
    </source>
</evidence>
<dbReference type="InterPro" id="IPR043502">
    <property type="entry name" value="DNA/RNA_pol_sf"/>
</dbReference>
<dbReference type="PANTHER" id="PTHR33050">
    <property type="entry name" value="REVERSE TRANSCRIPTASE DOMAIN-CONTAINING PROTEIN"/>
    <property type="match status" value="1"/>
</dbReference>
<protein>
    <submittedName>
        <fullName evidence="1">Uncharacterized protein</fullName>
    </submittedName>
</protein>
<dbReference type="InterPro" id="IPR052055">
    <property type="entry name" value="Hepadnavirus_pol/RT"/>
</dbReference>
<sequence length="105" mass="12139">MTTFTQVASELEVPLADEKMEGPTTKLTYLDIELDTCRQAYRLPDDKLQDLTVRIQLMLNKKKVTLKELQVLVGHLNFACRVIAPSLVFLRRFCNAMVKLRKPHH</sequence>
<dbReference type="SUPFAM" id="SSF56672">
    <property type="entry name" value="DNA/RNA polymerases"/>
    <property type="match status" value="1"/>
</dbReference>
<dbReference type="Proteomes" id="UP001142489">
    <property type="component" value="Unassembled WGS sequence"/>
</dbReference>
<dbReference type="PANTHER" id="PTHR33050:SF8">
    <property type="entry name" value="REVERSE TRANSCRIPTASE DOMAIN-CONTAINING PROTEIN"/>
    <property type="match status" value="1"/>
</dbReference>
<comment type="caution">
    <text evidence="1">The sequence shown here is derived from an EMBL/GenBank/DDBJ whole genome shotgun (WGS) entry which is preliminary data.</text>
</comment>
<keyword evidence="2" id="KW-1185">Reference proteome</keyword>
<organism evidence="1 2">
    <name type="scientific">Phrynocephalus forsythii</name>
    <dbReference type="NCBI Taxonomy" id="171643"/>
    <lineage>
        <taxon>Eukaryota</taxon>
        <taxon>Metazoa</taxon>
        <taxon>Chordata</taxon>
        <taxon>Craniata</taxon>
        <taxon>Vertebrata</taxon>
        <taxon>Euteleostomi</taxon>
        <taxon>Lepidosauria</taxon>
        <taxon>Squamata</taxon>
        <taxon>Bifurcata</taxon>
        <taxon>Unidentata</taxon>
        <taxon>Episquamata</taxon>
        <taxon>Toxicofera</taxon>
        <taxon>Iguania</taxon>
        <taxon>Acrodonta</taxon>
        <taxon>Agamidae</taxon>
        <taxon>Agaminae</taxon>
        <taxon>Phrynocephalus</taxon>
    </lineage>
</organism>
<proteinExistence type="predicted"/>
<evidence type="ECO:0000313" key="2">
    <source>
        <dbReference type="Proteomes" id="UP001142489"/>
    </source>
</evidence>
<dbReference type="EMBL" id="JAPFRF010000012">
    <property type="protein sequence ID" value="KAJ7314031.1"/>
    <property type="molecule type" value="Genomic_DNA"/>
</dbReference>
<dbReference type="OrthoDB" id="9048360at2759"/>
<gene>
    <name evidence="1" type="ORF">JRQ81_005924</name>
</gene>